<sequence>MGYNPRQKPPHFQELSAMEGMCIWVVCTEDEDITRGDYAVVPIPGKSDQRVLVDMGKVRPRERPGCSRMSTEFKAPVGQSSTRDLTIVATAVPFTASHINKFDNLHPNIQTARRRFRELRCTSTVDVPNADWEHSLRGRSEMGHVAAWSILIGHWLPMELDCHSCTIWGSRYRA</sequence>
<keyword evidence="2" id="KW-1185">Reference proteome</keyword>
<dbReference type="EMBL" id="KV878212">
    <property type="protein sequence ID" value="OJJ36162.1"/>
    <property type="molecule type" value="Genomic_DNA"/>
</dbReference>
<dbReference type="VEuPathDB" id="FungiDB:ASPWEDRAFT_184120"/>
<evidence type="ECO:0000313" key="2">
    <source>
        <dbReference type="Proteomes" id="UP000184383"/>
    </source>
</evidence>
<dbReference type="AlphaFoldDB" id="A0A1L9RMM3"/>
<name>A0A1L9RMM3_ASPWE</name>
<organism evidence="1 2">
    <name type="scientific">Aspergillus wentii DTO 134E9</name>
    <dbReference type="NCBI Taxonomy" id="1073089"/>
    <lineage>
        <taxon>Eukaryota</taxon>
        <taxon>Fungi</taxon>
        <taxon>Dikarya</taxon>
        <taxon>Ascomycota</taxon>
        <taxon>Pezizomycotina</taxon>
        <taxon>Eurotiomycetes</taxon>
        <taxon>Eurotiomycetidae</taxon>
        <taxon>Eurotiales</taxon>
        <taxon>Aspergillaceae</taxon>
        <taxon>Aspergillus</taxon>
        <taxon>Aspergillus subgen. Cremei</taxon>
    </lineage>
</organism>
<accession>A0A1L9RMM3</accession>
<gene>
    <name evidence="1" type="ORF">ASPWEDRAFT_184120</name>
</gene>
<dbReference type="Proteomes" id="UP000184383">
    <property type="component" value="Unassembled WGS sequence"/>
</dbReference>
<dbReference type="RefSeq" id="XP_040689838.1">
    <property type="nucleotide sequence ID" value="XM_040832016.1"/>
</dbReference>
<reference evidence="2" key="1">
    <citation type="journal article" date="2017" name="Genome Biol.">
        <title>Comparative genomics reveals high biological diversity and specific adaptations in the industrially and medically important fungal genus Aspergillus.</title>
        <authorList>
            <person name="de Vries R.P."/>
            <person name="Riley R."/>
            <person name="Wiebenga A."/>
            <person name="Aguilar-Osorio G."/>
            <person name="Amillis S."/>
            <person name="Uchima C.A."/>
            <person name="Anderluh G."/>
            <person name="Asadollahi M."/>
            <person name="Askin M."/>
            <person name="Barry K."/>
            <person name="Battaglia E."/>
            <person name="Bayram O."/>
            <person name="Benocci T."/>
            <person name="Braus-Stromeyer S.A."/>
            <person name="Caldana C."/>
            <person name="Canovas D."/>
            <person name="Cerqueira G.C."/>
            <person name="Chen F."/>
            <person name="Chen W."/>
            <person name="Choi C."/>
            <person name="Clum A."/>
            <person name="Dos Santos R.A."/>
            <person name="Damasio A.R."/>
            <person name="Diallinas G."/>
            <person name="Emri T."/>
            <person name="Fekete E."/>
            <person name="Flipphi M."/>
            <person name="Freyberg S."/>
            <person name="Gallo A."/>
            <person name="Gournas C."/>
            <person name="Habgood R."/>
            <person name="Hainaut M."/>
            <person name="Harispe M.L."/>
            <person name="Henrissat B."/>
            <person name="Hilden K.S."/>
            <person name="Hope R."/>
            <person name="Hossain A."/>
            <person name="Karabika E."/>
            <person name="Karaffa L."/>
            <person name="Karanyi Z."/>
            <person name="Krasevec N."/>
            <person name="Kuo A."/>
            <person name="Kusch H."/>
            <person name="LaButti K."/>
            <person name="Lagendijk E.L."/>
            <person name="Lapidus A."/>
            <person name="Levasseur A."/>
            <person name="Lindquist E."/>
            <person name="Lipzen A."/>
            <person name="Logrieco A.F."/>
            <person name="MacCabe A."/>
            <person name="Maekelae M.R."/>
            <person name="Malavazi I."/>
            <person name="Melin P."/>
            <person name="Meyer V."/>
            <person name="Mielnichuk N."/>
            <person name="Miskei M."/>
            <person name="Molnar A.P."/>
            <person name="Mule G."/>
            <person name="Ngan C.Y."/>
            <person name="Orejas M."/>
            <person name="Orosz E."/>
            <person name="Ouedraogo J.P."/>
            <person name="Overkamp K.M."/>
            <person name="Park H.-S."/>
            <person name="Perrone G."/>
            <person name="Piumi F."/>
            <person name="Punt P.J."/>
            <person name="Ram A.F."/>
            <person name="Ramon A."/>
            <person name="Rauscher S."/>
            <person name="Record E."/>
            <person name="Riano-Pachon D.M."/>
            <person name="Robert V."/>
            <person name="Roehrig J."/>
            <person name="Ruller R."/>
            <person name="Salamov A."/>
            <person name="Salih N.S."/>
            <person name="Samson R.A."/>
            <person name="Sandor E."/>
            <person name="Sanguinetti M."/>
            <person name="Schuetze T."/>
            <person name="Sepcic K."/>
            <person name="Shelest E."/>
            <person name="Sherlock G."/>
            <person name="Sophianopoulou V."/>
            <person name="Squina F.M."/>
            <person name="Sun H."/>
            <person name="Susca A."/>
            <person name="Todd R.B."/>
            <person name="Tsang A."/>
            <person name="Unkles S.E."/>
            <person name="van de Wiele N."/>
            <person name="van Rossen-Uffink D."/>
            <person name="Oliveira J.V."/>
            <person name="Vesth T.C."/>
            <person name="Visser J."/>
            <person name="Yu J.-H."/>
            <person name="Zhou M."/>
            <person name="Andersen M.R."/>
            <person name="Archer D.B."/>
            <person name="Baker S.E."/>
            <person name="Benoit I."/>
            <person name="Brakhage A.A."/>
            <person name="Braus G.H."/>
            <person name="Fischer R."/>
            <person name="Frisvad J.C."/>
            <person name="Goldman G.H."/>
            <person name="Houbraken J."/>
            <person name="Oakley B."/>
            <person name="Pocsi I."/>
            <person name="Scazzocchio C."/>
            <person name="Seiboth B."/>
            <person name="vanKuyk P.A."/>
            <person name="Wortman J."/>
            <person name="Dyer P.S."/>
            <person name="Grigoriev I.V."/>
        </authorList>
    </citation>
    <scope>NUCLEOTIDE SEQUENCE [LARGE SCALE GENOMIC DNA]</scope>
    <source>
        <strain evidence="2">DTO 134E9</strain>
    </source>
</reference>
<protein>
    <submittedName>
        <fullName evidence="1">Uncharacterized protein</fullName>
    </submittedName>
</protein>
<proteinExistence type="predicted"/>
<evidence type="ECO:0000313" key="1">
    <source>
        <dbReference type="EMBL" id="OJJ36162.1"/>
    </source>
</evidence>
<dbReference type="GeneID" id="63747864"/>